<organism evidence="17 18">
    <name type="scientific">Rhodamnia argentea</name>
    <dbReference type="NCBI Taxonomy" id="178133"/>
    <lineage>
        <taxon>Eukaryota</taxon>
        <taxon>Viridiplantae</taxon>
        <taxon>Streptophyta</taxon>
        <taxon>Embryophyta</taxon>
        <taxon>Tracheophyta</taxon>
        <taxon>Spermatophyta</taxon>
        <taxon>Magnoliopsida</taxon>
        <taxon>eudicotyledons</taxon>
        <taxon>Gunneridae</taxon>
        <taxon>Pentapetalae</taxon>
        <taxon>rosids</taxon>
        <taxon>malvids</taxon>
        <taxon>Myrtales</taxon>
        <taxon>Myrtaceae</taxon>
        <taxon>Myrtoideae</taxon>
        <taxon>Myrteae</taxon>
        <taxon>Australasian group</taxon>
        <taxon>Rhodamnia</taxon>
    </lineage>
</organism>
<dbReference type="Pfam" id="PF13947">
    <property type="entry name" value="GUB_WAK_bind"/>
    <property type="match status" value="1"/>
</dbReference>
<comment type="pathway">
    <text evidence="3">Protein modification; protein ubiquitination.</text>
</comment>
<evidence type="ECO:0000256" key="9">
    <source>
        <dbReference type="ARBA" id="ARBA00022771"/>
    </source>
</evidence>
<evidence type="ECO:0000256" key="8">
    <source>
        <dbReference type="ARBA" id="ARBA00022729"/>
    </source>
</evidence>
<dbReference type="PANTHER" id="PTHR46279:SF31">
    <property type="entry name" value="RING-H2 FINGER PROTEIN ATL20-LIKE ISOFORM X1"/>
    <property type="match status" value="1"/>
</dbReference>
<evidence type="ECO:0000313" key="17">
    <source>
        <dbReference type="Proteomes" id="UP000827889"/>
    </source>
</evidence>
<comment type="catalytic activity">
    <reaction evidence="1">
        <text>S-ubiquitinyl-[E2 ubiquitin-conjugating enzyme]-L-cysteine + [acceptor protein]-L-lysine = [E2 ubiquitin-conjugating enzyme]-L-cysteine + N(6)-ubiquitinyl-[acceptor protein]-L-lysine.</text>
        <dbReference type="EC" id="2.3.2.27"/>
    </reaction>
</comment>
<feature type="domain" description="Wall-associated receptor kinase galacturonan-binding" evidence="16">
    <location>
        <begin position="30"/>
        <end position="98"/>
    </location>
</feature>
<evidence type="ECO:0000256" key="6">
    <source>
        <dbReference type="ARBA" id="ARBA00022692"/>
    </source>
</evidence>
<keyword evidence="17" id="KW-1185">Reference proteome</keyword>
<evidence type="ECO:0000256" key="12">
    <source>
        <dbReference type="ARBA" id="ARBA00022989"/>
    </source>
</evidence>
<dbReference type="GeneID" id="115740791"/>
<dbReference type="InterPro" id="IPR025287">
    <property type="entry name" value="WAK_GUB"/>
</dbReference>
<protein>
    <recommendedName>
        <fullName evidence="4">RING-type E3 ubiquitin transferase</fullName>
        <ecNumber evidence="4">2.3.2.27</ecNumber>
    </recommendedName>
</protein>
<evidence type="ECO:0000256" key="11">
    <source>
        <dbReference type="ARBA" id="ARBA00022833"/>
    </source>
</evidence>
<keyword evidence="12" id="KW-1133">Transmembrane helix</keyword>
<evidence type="ECO:0000256" key="3">
    <source>
        <dbReference type="ARBA" id="ARBA00004906"/>
    </source>
</evidence>
<keyword evidence="11" id="KW-0862">Zinc</keyword>
<evidence type="ECO:0000256" key="5">
    <source>
        <dbReference type="ARBA" id="ARBA00022679"/>
    </source>
</evidence>
<comment type="subcellular location">
    <subcellularLocation>
        <location evidence="2">Membrane</location>
        <topology evidence="2">Single-pass membrane protein</topology>
    </subcellularLocation>
</comment>
<keyword evidence="9" id="KW-0863">Zinc-finger</keyword>
<keyword evidence="8 15" id="KW-0732">Signal</keyword>
<dbReference type="EC" id="2.3.2.27" evidence="4"/>
<dbReference type="PANTHER" id="PTHR46279">
    <property type="entry name" value="RING/U-BOX SUPERFAMILY PROTEIN"/>
    <property type="match status" value="1"/>
</dbReference>
<evidence type="ECO:0000256" key="2">
    <source>
        <dbReference type="ARBA" id="ARBA00004167"/>
    </source>
</evidence>
<accession>A0ABM3HXS5</accession>
<dbReference type="Proteomes" id="UP000827889">
    <property type="component" value="Chromosome 9"/>
</dbReference>
<evidence type="ECO:0000256" key="7">
    <source>
        <dbReference type="ARBA" id="ARBA00022723"/>
    </source>
</evidence>
<keyword evidence="5" id="KW-0808">Transferase</keyword>
<keyword evidence="10" id="KW-0833">Ubl conjugation pathway</keyword>
<keyword evidence="6" id="KW-0812">Transmembrane</keyword>
<keyword evidence="13" id="KW-0472">Membrane</keyword>
<dbReference type="RefSeq" id="XP_048141400.1">
    <property type="nucleotide sequence ID" value="XM_048285443.1"/>
</dbReference>
<keyword evidence="7" id="KW-0479">Metal-binding</keyword>
<gene>
    <name evidence="18" type="primary">LOC115740791</name>
</gene>
<evidence type="ECO:0000256" key="10">
    <source>
        <dbReference type="ARBA" id="ARBA00022786"/>
    </source>
</evidence>
<evidence type="ECO:0000256" key="14">
    <source>
        <dbReference type="ARBA" id="ARBA00024209"/>
    </source>
</evidence>
<evidence type="ECO:0000256" key="15">
    <source>
        <dbReference type="SAM" id="SignalP"/>
    </source>
</evidence>
<evidence type="ECO:0000256" key="4">
    <source>
        <dbReference type="ARBA" id="ARBA00012483"/>
    </source>
</evidence>
<evidence type="ECO:0000256" key="13">
    <source>
        <dbReference type="ARBA" id="ARBA00023136"/>
    </source>
</evidence>
<feature type="signal peptide" evidence="15">
    <location>
        <begin position="1"/>
        <end position="22"/>
    </location>
</feature>
<evidence type="ECO:0000259" key="16">
    <source>
        <dbReference type="Pfam" id="PF13947"/>
    </source>
</evidence>
<sequence>MTNNMPILLLFSTSSFFLLVHLVSPLSDTCSYNLCGRGEPAVQFPFRLKQYQPDERCVYPGFDLTCDVQNRTTLRLPTSGEFIVDTIDYIDQVLWLRDPDDCLPKRLQNFNPSGSNWTVQRYTSFTLFKCPKVRSVPSMLPRVACLDGHEYYVVAVAVDDLSQDMNLLSQLRCGDNWTIQIPTVNSTFASPYYAIEFSNTFGLTWARPSCGSCAAGGGTCWFEGKNGLETKCTYPKYDVRAVVGAMLVLSHAFELPEVLADGSMPL</sequence>
<proteinExistence type="inferred from homology"/>
<evidence type="ECO:0000256" key="1">
    <source>
        <dbReference type="ARBA" id="ARBA00000900"/>
    </source>
</evidence>
<dbReference type="InterPro" id="IPR046948">
    <property type="entry name" value="ATL20-22-like"/>
</dbReference>
<comment type="similarity">
    <text evidence="14">Belongs to the RING-type zinc finger family. ATL subfamily.</text>
</comment>
<feature type="chain" id="PRO_5047079687" description="RING-type E3 ubiquitin transferase" evidence="15">
    <location>
        <begin position="23"/>
        <end position="266"/>
    </location>
</feature>
<name>A0ABM3HXS5_9MYRT</name>
<reference evidence="18" key="1">
    <citation type="submission" date="2025-08" db="UniProtKB">
        <authorList>
            <consortium name="RefSeq"/>
        </authorList>
    </citation>
    <scope>IDENTIFICATION</scope>
    <source>
        <tissue evidence="18">Leaf</tissue>
    </source>
</reference>
<evidence type="ECO:0000313" key="18">
    <source>
        <dbReference type="RefSeq" id="XP_048141400.1"/>
    </source>
</evidence>